<protein>
    <submittedName>
        <fullName evidence="1">Uncharacterized protein</fullName>
    </submittedName>
</protein>
<evidence type="ECO:0000313" key="1">
    <source>
        <dbReference type="EMBL" id="GAA5063621.1"/>
    </source>
</evidence>
<keyword evidence="2" id="KW-1185">Reference proteome</keyword>
<comment type="caution">
    <text evidence="1">The sequence shown here is derived from an EMBL/GenBank/DDBJ whole genome shotgun (WGS) entry which is preliminary data.</text>
</comment>
<accession>A0AAV3UQJ8</accession>
<proteinExistence type="predicted"/>
<organism evidence="1 2">
    <name type="scientific">Haladaptatus pallidirubidus</name>
    <dbReference type="NCBI Taxonomy" id="1008152"/>
    <lineage>
        <taxon>Archaea</taxon>
        <taxon>Methanobacteriati</taxon>
        <taxon>Methanobacteriota</taxon>
        <taxon>Stenosarchaea group</taxon>
        <taxon>Halobacteria</taxon>
        <taxon>Halobacteriales</taxon>
        <taxon>Haladaptataceae</taxon>
        <taxon>Haladaptatus</taxon>
    </lineage>
</organism>
<dbReference type="AlphaFoldDB" id="A0AAV3UQJ8"/>
<evidence type="ECO:0000313" key="2">
    <source>
        <dbReference type="Proteomes" id="UP001501729"/>
    </source>
</evidence>
<dbReference type="EMBL" id="BAABKX010000026">
    <property type="protein sequence ID" value="GAA5063621.1"/>
    <property type="molecule type" value="Genomic_DNA"/>
</dbReference>
<sequence length="61" mass="6767">MAVNKYLVLIRKSTLHLLVEENVSARIVMALGSWSIYDAIESYLAAPTEVNIIESMSAVEL</sequence>
<reference evidence="1 2" key="1">
    <citation type="journal article" date="2019" name="Int. J. Syst. Evol. Microbiol.">
        <title>The Global Catalogue of Microorganisms (GCM) 10K type strain sequencing project: providing services to taxonomists for standard genome sequencing and annotation.</title>
        <authorList>
            <consortium name="The Broad Institute Genomics Platform"/>
            <consortium name="The Broad Institute Genome Sequencing Center for Infectious Disease"/>
            <person name="Wu L."/>
            <person name="Ma J."/>
        </authorList>
    </citation>
    <scope>NUCLEOTIDE SEQUENCE [LARGE SCALE GENOMIC DNA]</scope>
    <source>
        <strain evidence="1 2">JCM 17504</strain>
    </source>
</reference>
<gene>
    <name evidence="1" type="ORF">GCM10025751_52310</name>
</gene>
<dbReference type="Proteomes" id="UP001501729">
    <property type="component" value="Unassembled WGS sequence"/>
</dbReference>
<name>A0AAV3UQJ8_9EURY</name>